<dbReference type="Gene3D" id="3.40.47.10">
    <property type="match status" value="1"/>
</dbReference>
<dbReference type="PROSITE" id="PS00012">
    <property type="entry name" value="PHOSPHOPANTETHEINE"/>
    <property type="match status" value="2"/>
</dbReference>
<dbReference type="Gene3D" id="3.40.366.10">
    <property type="entry name" value="Malonyl-Coenzyme A Acyl Carrier Protein, domain 2"/>
    <property type="match status" value="1"/>
</dbReference>
<dbReference type="InterPro" id="IPR014043">
    <property type="entry name" value="Acyl_transferase_dom"/>
</dbReference>
<dbReference type="Pfam" id="PF22621">
    <property type="entry name" value="CurL-like_PKS_C"/>
    <property type="match status" value="1"/>
</dbReference>
<dbReference type="InterPro" id="IPR036736">
    <property type="entry name" value="ACP-like_sf"/>
</dbReference>
<dbReference type="Pfam" id="PF00109">
    <property type="entry name" value="ketoacyl-synt"/>
    <property type="match status" value="1"/>
</dbReference>
<dbReference type="InterPro" id="IPR016036">
    <property type="entry name" value="Malonyl_transacylase_ACP-bd"/>
</dbReference>
<evidence type="ECO:0000313" key="7">
    <source>
        <dbReference type="EMBL" id="MDJ1175531.1"/>
    </source>
</evidence>
<dbReference type="InterPro" id="IPR014031">
    <property type="entry name" value="Ketoacyl_synth_C"/>
</dbReference>
<evidence type="ECO:0000256" key="3">
    <source>
        <dbReference type="ARBA" id="ARBA00022679"/>
    </source>
</evidence>
<dbReference type="Proteomes" id="UP001235849">
    <property type="component" value="Unassembled WGS sequence"/>
</dbReference>
<organism evidence="7 8">
    <name type="scientific">Roseofilum capinflatum BLCC-M114</name>
    <dbReference type="NCBI Taxonomy" id="3022440"/>
    <lineage>
        <taxon>Bacteria</taxon>
        <taxon>Bacillati</taxon>
        <taxon>Cyanobacteriota</taxon>
        <taxon>Cyanophyceae</taxon>
        <taxon>Desertifilales</taxon>
        <taxon>Desertifilaceae</taxon>
        <taxon>Roseofilum</taxon>
        <taxon>Roseofilum capinflatum</taxon>
    </lineage>
</organism>
<dbReference type="EMBL" id="JAQOSO010000084">
    <property type="protein sequence ID" value="MDJ1175531.1"/>
    <property type="molecule type" value="Genomic_DNA"/>
</dbReference>
<dbReference type="PROSITE" id="PS52004">
    <property type="entry name" value="KS3_2"/>
    <property type="match status" value="1"/>
</dbReference>
<proteinExistence type="predicted"/>
<dbReference type="InterPro" id="IPR050091">
    <property type="entry name" value="PKS_NRPS_Biosynth_Enz"/>
</dbReference>
<evidence type="ECO:0000256" key="4">
    <source>
        <dbReference type="SAM" id="MobiDB-lite"/>
    </source>
</evidence>
<reference evidence="7 8" key="1">
    <citation type="submission" date="2023-01" db="EMBL/GenBank/DDBJ databases">
        <title>Novel diversity within Roseofilum (Cyanobacteria; Desertifilaceae) from marine benthic mats with descriptions of four novel species.</title>
        <authorList>
            <person name="Wang Y."/>
            <person name="Berthold D.E."/>
            <person name="Hu J."/>
            <person name="Lefler F.W."/>
            <person name="Laughinghouse H.D. IV."/>
        </authorList>
    </citation>
    <scope>NUCLEOTIDE SEQUENCE [LARGE SCALE GENOMIC DNA]</scope>
    <source>
        <strain evidence="7 8">BLCC-M114</strain>
    </source>
</reference>
<dbReference type="SMART" id="SM00825">
    <property type="entry name" value="PKS_KS"/>
    <property type="match status" value="1"/>
</dbReference>
<dbReference type="InterPro" id="IPR020841">
    <property type="entry name" value="PKS_Beta-ketoAc_synthase_dom"/>
</dbReference>
<dbReference type="Pfam" id="PF00698">
    <property type="entry name" value="Acyl_transf_1"/>
    <property type="match status" value="1"/>
</dbReference>
<dbReference type="Pfam" id="PF02801">
    <property type="entry name" value="Ketoacyl-synt_C"/>
    <property type="match status" value="1"/>
</dbReference>
<comment type="caution">
    <text evidence="7">The sequence shown here is derived from an EMBL/GenBank/DDBJ whole genome shotgun (WGS) entry which is preliminary data.</text>
</comment>
<accession>A0ABT7B8N1</accession>
<keyword evidence="1" id="KW-0596">Phosphopantetheine</keyword>
<evidence type="ECO:0000256" key="2">
    <source>
        <dbReference type="ARBA" id="ARBA00022553"/>
    </source>
</evidence>
<dbReference type="SUPFAM" id="SSF53901">
    <property type="entry name" value="Thiolase-like"/>
    <property type="match status" value="1"/>
</dbReference>
<evidence type="ECO:0000259" key="6">
    <source>
        <dbReference type="PROSITE" id="PS52004"/>
    </source>
</evidence>
<dbReference type="Gene3D" id="3.30.70.3290">
    <property type="match status" value="1"/>
</dbReference>
<dbReference type="InterPro" id="IPR009081">
    <property type="entry name" value="PP-bd_ACP"/>
</dbReference>
<dbReference type="SUPFAM" id="SSF47336">
    <property type="entry name" value="ACP-like"/>
    <property type="match status" value="2"/>
</dbReference>
<keyword evidence="2" id="KW-0597">Phosphoprotein</keyword>
<sequence length="1298" mass="142304">MDSQLSKEQRLLVAVRQAIAKLNQIEESKSEAIAIIGMGCRFPGGGESPEAYWDMLKTGKDARCEIPKDRWDIDRYYDEDPEVPGKMYVRQGYFLEQKVDQFEPAFFGISGLEAAKMDPSQRLLLEVSWEALEHAGIAPRSLKNTETGVYVGQCFNDYARVGSDISVNQLPDFYLGTGTAMNITAGRIAYVLGLQGPTFCLDTTCSSSLVTVHLAAQSLRLGECNLALAGGVNLMLHPSVTHGFCKGRALAADSRCKTFDASADGYARGEGCGMLVLKRVRDAVRDGDRILALVRGSAINHDGPSSGLTVPNQQAQKKVIRQALKSAKLDPSQVSYVECHGTGTSLGDPLEVKALDEVYCQNRDKDNPLMLGAVKTNVGHLEAAAGVAGLIKIILSLQHGEIPANLHFKQPNPRIEWNKMPLKVLAKSVPWARGEQERIAGISGFGMSGTNAHVILSEAPQLSSLSVVTERSRGKVEGKEPPFKRPTQVLTLSARSEKSLDALISRYHQDLANREFKLGDVCHTANTGRTEFNHRLALVVKSEEDCVKKLHKLQSGEDDLPGVYRNQLGNITRGPKIAFLFTGQGSQYINMGRELYETSPVFQQVIQECNELLNSELEKPLLSILYPDTETGEEINQTAYTQPVLFAIEYALAKLWQSWGIEPDVVMGHSVGEYVAATLAGVWSLEEGLKLISARGRLMQQLPAGGGMVSVMASQENVRPLVESFGEKVSIAALNGPESTVISGEKEALESISSKLEAEGIKTKALQVSHAFHSALMEPMLGEFEAVAKGINYQTPRIPMVSNLTGQLADSSITTAQYWVDHIRQPVQFYPSMKVLAEQEVEIFLEIGPKPILLGMGRECLMGSKKTWLPSLRPGKPDWVQLLQSLAQLYVQGFKVDWLTFDQGYGYQKVTLPTYAWTRRRYWITDLQEFKDRVVSEPVAEAKTTPKPAPKPKPEPVLAAKSEKGKLRLIAPETVASWQRNSPEEAPVSRKIKLSLLPISSQDLEPKPASEETVKPVTLAVPAVPQPSIDMTELKEKLKHQLAEALYLEPEEIEEDQTFIDLGLDSIVGVEWINTINKTYGLNIKATKLYDYPNLRDFTAYIGQELGKTGVAPTETPATPATPETPAIPATAPAPTVQVNSGEIMQTLKAQLAEALYLELDEIGEDQKFIDLGLDSIVGVEWINTINKTYNLDIKATKLYDYPTLLDFSTYIGGEISRSGSASAARVSPMPSQPAPTPSQPQVEVKPIATATAPVAAKPSPEEARQKLRAILNQVARKELSVAVANQMIQTLKQEAKL</sequence>
<dbReference type="InterPro" id="IPR001227">
    <property type="entry name" value="Ac_transferase_dom_sf"/>
</dbReference>
<dbReference type="RefSeq" id="WP_283767834.1">
    <property type="nucleotide sequence ID" value="NZ_JAQOSO010000084.1"/>
</dbReference>
<feature type="domain" description="Carrier" evidence="5">
    <location>
        <begin position="1139"/>
        <end position="1216"/>
    </location>
</feature>
<dbReference type="SMART" id="SM00827">
    <property type="entry name" value="PKS_AT"/>
    <property type="match status" value="1"/>
</dbReference>
<dbReference type="SUPFAM" id="SSF55048">
    <property type="entry name" value="Probable ACP-binding domain of malonyl-CoA ACP transacylase"/>
    <property type="match status" value="1"/>
</dbReference>
<dbReference type="InterPro" id="IPR014030">
    <property type="entry name" value="Ketoacyl_synth_N"/>
</dbReference>
<dbReference type="Gene3D" id="1.10.1200.10">
    <property type="entry name" value="ACP-like"/>
    <property type="match status" value="2"/>
</dbReference>
<dbReference type="CDD" id="cd00833">
    <property type="entry name" value="PKS"/>
    <property type="match status" value="1"/>
</dbReference>
<dbReference type="PROSITE" id="PS50075">
    <property type="entry name" value="CARRIER"/>
    <property type="match status" value="2"/>
</dbReference>
<evidence type="ECO:0000256" key="1">
    <source>
        <dbReference type="ARBA" id="ARBA00022450"/>
    </source>
</evidence>
<dbReference type="SMART" id="SM00823">
    <property type="entry name" value="PKS_PP"/>
    <property type="match status" value="2"/>
</dbReference>
<keyword evidence="8" id="KW-1185">Reference proteome</keyword>
<gene>
    <name evidence="7" type="ORF">PMG25_15680</name>
</gene>
<dbReference type="InterPro" id="IPR006162">
    <property type="entry name" value="Ppantetheine_attach_site"/>
</dbReference>
<feature type="domain" description="Carrier" evidence="5">
    <location>
        <begin position="1029"/>
        <end position="1106"/>
    </location>
</feature>
<dbReference type="InterPro" id="IPR016039">
    <property type="entry name" value="Thiolase-like"/>
</dbReference>
<dbReference type="InterPro" id="IPR016035">
    <property type="entry name" value="Acyl_Trfase/lysoPLipase"/>
</dbReference>
<name>A0ABT7B8N1_9CYAN</name>
<dbReference type="PANTHER" id="PTHR43775">
    <property type="entry name" value="FATTY ACID SYNTHASE"/>
    <property type="match status" value="1"/>
</dbReference>
<evidence type="ECO:0000313" key="8">
    <source>
        <dbReference type="Proteomes" id="UP001235849"/>
    </source>
</evidence>
<evidence type="ECO:0000259" key="5">
    <source>
        <dbReference type="PROSITE" id="PS50075"/>
    </source>
</evidence>
<dbReference type="SMART" id="SM01294">
    <property type="entry name" value="PKS_PP_betabranch"/>
    <property type="match status" value="2"/>
</dbReference>
<dbReference type="InterPro" id="IPR020806">
    <property type="entry name" value="PKS_PP-bd"/>
</dbReference>
<dbReference type="Pfam" id="PF00550">
    <property type="entry name" value="PP-binding"/>
    <property type="match status" value="2"/>
</dbReference>
<protein>
    <submittedName>
        <fullName evidence="7">Beta-ketoacyl synthase N-terminal-like domain-containing protein</fullName>
    </submittedName>
</protein>
<dbReference type="PANTHER" id="PTHR43775:SF37">
    <property type="entry name" value="SI:DKEY-61P9.11"/>
    <property type="match status" value="1"/>
</dbReference>
<feature type="domain" description="Ketosynthase family 3 (KS3)" evidence="6">
    <location>
        <begin position="30"/>
        <end position="458"/>
    </location>
</feature>
<feature type="region of interest" description="Disordered" evidence="4">
    <location>
        <begin position="1223"/>
        <end position="1243"/>
    </location>
</feature>
<dbReference type="SUPFAM" id="SSF52151">
    <property type="entry name" value="FabD/lysophospholipase-like"/>
    <property type="match status" value="1"/>
</dbReference>
<keyword evidence="3" id="KW-0808">Transferase</keyword>